<reference evidence="3 4" key="1">
    <citation type="submission" date="2019-07" db="EMBL/GenBank/DDBJ databases">
        <title>WGS assembly of Gossypium tomentosum.</title>
        <authorList>
            <person name="Chen Z.J."/>
            <person name="Sreedasyam A."/>
            <person name="Ando A."/>
            <person name="Song Q."/>
            <person name="De L."/>
            <person name="Hulse-Kemp A."/>
            <person name="Ding M."/>
            <person name="Ye W."/>
            <person name="Kirkbride R."/>
            <person name="Jenkins J."/>
            <person name="Plott C."/>
            <person name="Lovell J."/>
            <person name="Lin Y.-M."/>
            <person name="Vaughn R."/>
            <person name="Liu B."/>
            <person name="Li W."/>
            <person name="Simpson S."/>
            <person name="Scheffler B."/>
            <person name="Saski C."/>
            <person name="Grover C."/>
            <person name="Hu G."/>
            <person name="Conover J."/>
            <person name="Carlson J."/>
            <person name="Shu S."/>
            <person name="Boston L."/>
            <person name="Williams M."/>
            <person name="Peterson D."/>
            <person name="Mcgee K."/>
            <person name="Jones D."/>
            <person name="Wendel J."/>
            <person name="Stelly D."/>
            <person name="Grimwood J."/>
            <person name="Schmutz J."/>
        </authorList>
    </citation>
    <scope>NUCLEOTIDE SEQUENCE [LARGE SCALE GENOMIC DNA]</scope>
    <source>
        <strain evidence="3">7179.01</strain>
    </source>
</reference>
<protein>
    <recommendedName>
        <fullName evidence="2">Factor of DNA methylation 1-5/IDN2 domain-containing protein</fullName>
    </recommendedName>
</protein>
<proteinExistence type="predicted"/>
<gene>
    <name evidence="3" type="ORF">ES332_A10G266200v1</name>
</gene>
<dbReference type="GO" id="GO:0080188">
    <property type="term" value="P:gene silencing by siRNA-directed DNA methylation"/>
    <property type="evidence" value="ECO:0007669"/>
    <property type="project" value="InterPro"/>
</dbReference>
<dbReference type="PANTHER" id="PTHR21596:SF82">
    <property type="entry name" value="FACTOR OF DNA METHYLATION 5-LIKE"/>
    <property type="match status" value="1"/>
</dbReference>
<feature type="domain" description="Factor of DNA methylation 1-5/IDN2" evidence="2">
    <location>
        <begin position="81"/>
        <end position="132"/>
    </location>
</feature>
<dbReference type="InterPro" id="IPR045177">
    <property type="entry name" value="FDM1-5/IDN2"/>
</dbReference>
<dbReference type="InterPro" id="IPR005379">
    <property type="entry name" value="FDM1-5/IDN2_XH"/>
</dbReference>
<evidence type="ECO:0000313" key="4">
    <source>
        <dbReference type="Proteomes" id="UP000322667"/>
    </source>
</evidence>
<evidence type="ECO:0000259" key="2">
    <source>
        <dbReference type="Pfam" id="PF03469"/>
    </source>
</evidence>
<keyword evidence="1" id="KW-0175">Coiled coil</keyword>
<dbReference type="PANTHER" id="PTHR21596">
    <property type="entry name" value="RIBONUCLEASE P SUBUNIT P38"/>
    <property type="match status" value="1"/>
</dbReference>
<evidence type="ECO:0000313" key="3">
    <source>
        <dbReference type="EMBL" id="TYI07998.1"/>
    </source>
</evidence>
<evidence type="ECO:0000256" key="1">
    <source>
        <dbReference type="SAM" id="Coils"/>
    </source>
</evidence>
<dbReference type="Proteomes" id="UP000322667">
    <property type="component" value="Chromosome A10"/>
</dbReference>
<sequence length="259" mass="30981">MAGLWITQEEELQNRIIQLEKELYRKQALDSEVEHGDYVNVLRKLEEYLKDVETLNRSLIAREYRSNDQYIMECESTIGIKRMGELNPEPFLDECKKKFAVDDWCLKSEQLFSLWQQHIRNPLWHPFKSIRTSYLDYLFYYSSCGNDIQMRNCSSLNRKSFSFTHHCCKCCRTTSKHIRLIVDEDNEGLMELRNEWGETIYMVVTVALLEMEEYNPSGRYIVFELRNFKDDRKASLKEAIEILIHHLQNKLSRSLYFSN</sequence>
<feature type="coiled-coil region" evidence="1">
    <location>
        <begin position="9"/>
        <end position="62"/>
    </location>
</feature>
<keyword evidence="4" id="KW-1185">Reference proteome</keyword>
<dbReference type="Pfam" id="PF03469">
    <property type="entry name" value="XH"/>
    <property type="match status" value="2"/>
</dbReference>
<organism evidence="3 4">
    <name type="scientific">Gossypium tomentosum</name>
    <name type="common">Hawaiian cotton</name>
    <name type="synonym">Gossypium sandvicense</name>
    <dbReference type="NCBI Taxonomy" id="34277"/>
    <lineage>
        <taxon>Eukaryota</taxon>
        <taxon>Viridiplantae</taxon>
        <taxon>Streptophyta</taxon>
        <taxon>Embryophyta</taxon>
        <taxon>Tracheophyta</taxon>
        <taxon>Spermatophyta</taxon>
        <taxon>Magnoliopsida</taxon>
        <taxon>eudicotyledons</taxon>
        <taxon>Gunneridae</taxon>
        <taxon>Pentapetalae</taxon>
        <taxon>rosids</taxon>
        <taxon>malvids</taxon>
        <taxon>Malvales</taxon>
        <taxon>Malvaceae</taxon>
        <taxon>Malvoideae</taxon>
        <taxon>Gossypium</taxon>
    </lineage>
</organism>
<dbReference type="AlphaFoldDB" id="A0A5D2NV87"/>
<accession>A0A5D2NV87</accession>
<feature type="domain" description="Factor of DNA methylation 1-5/IDN2" evidence="2">
    <location>
        <begin position="165"/>
        <end position="250"/>
    </location>
</feature>
<name>A0A5D2NV87_GOSTO</name>
<dbReference type="EMBL" id="CM017619">
    <property type="protein sequence ID" value="TYI07998.1"/>
    <property type="molecule type" value="Genomic_DNA"/>
</dbReference>